<evidence type="ECO:0000256" key="7">
    <source>
        <dbReference type="RuleBase" id="RU362132"/>
    </source>
</evidence>
<dbReference type="GO" id="GO:0000287">
    <property type="term" value="F:magnesium ion binding"/>
    <property type="evidence" value="ECO:0007669"/>
    <property type="project" value="InterPro"/>
</dbReference>
<evidence type="ECO:0000256" key="2">
    <source>
        <dbReference type="ARBA" id="ARBA00007812"/>
    </source>
</evidence>
<proteinExistence type="inferred from homology"/>
<feature type="domain" description="Thiamine pyrophosphate enzyme TPP-binding" evidence="10">
    <location>
        <begin position="405"/>
        <end position="538"/>
    </location>
</feature>
<evidence type="ECO:0000256" key="5">
    <source>
        <dbReference type="ARBA" id="ARBA00023052"/>
    </source>
</evidence>
<dbReference type="Pfam" id="PF02776">
    <property type="entry name" value="TPP_enzyme_N"/>
    <property type="match status" value="1"/>
</dbReference>
<dbReference type="AlphaFoldDB" id="A0A0R2KYZ0"/>
<dbReference type="CDD" id="cd02004">
    <property type="entry name" value="TPP_BZL_OCoD_HPCL"/>
    <property type="match status" value="1"/>
</dbReference>
<dbReference type="PATRIC" id="fig|695563.3.peg.2040"/>
<comment type="cofactor">
    <cofactor evidence="1">
        <name>thiamine diphosphate</name>
        <dbReference type="ChEBI" id="CHEBI:58937"/>
    </cofactor>
</comment>
<evidence type="ECO:0000313" key="12">
    <source>
        <dbReference type="EMBL" id="KRN92412.1"/>
    </source>
</evidence>
<feature type="domain" description="Thiamine pyrophosphate enzyme N-terminal TPP-binding" evidence="11">
    <location>
        <begin position="8"/>
        <end position="122"/>
    </location>
</feature>
<dbReference type="InterPro" id="IPR011766">
    <property type="entry name" value="TPP_enzyme_TPP-bd"/>
</dbReference>
<gene>
    <name evidence="12" type="ORF">IV44_GL001959</name>
</gene>
<dbReference type="GO" id="GO:0030976">
    <property type="term" value="F:thiamine pyrophosphate binding"/>
    <property type="evidence" value="ECO:0007669"/>
    <property type="project" value="InterPro"/>
</dbReference>
<dbReference type="Gene3D" id="3.40.50.1220">
    <property type="entry name" value="TPP-binding domain"/>
    <property type="match status" value="1"/>
</dbReference>
<evidence type="ECO:0000259" key="10">
    <source>
        <dbReference type="Pfam" id="PF02775"/>
    </source>
</evidence>
<dbReference type="SUPFAM" id="SSF52467">
    <property type="entry name" value="DHS-like NAD/FAD-binding domain"/>
    <property type="match status" value="1"/>
</dbReference>
<dbReference type="PANTHER" id="PTHR43710:SF2">
    <property type="entry name" value="2-HYDROXYACYL-COA LYASE 1"/>
    <property type="match status" value="1"/>
</dbReference>
<feature type="region of interest" description="Disordered" evidence="8">
    <location>
        <begin position="547"/>
        <end position="570"/>
    </location>
</feature>
<accession>A0A0R2KYZ0</accession>
<evidence type="ECO:0000256" key="1">
    <source>
        <dbReference type="ARBA" id="ARBA00001964"/>
    </source>
</evidence>
<keyword evidence="3" id="KW-0479">Metal-binding</keyword>
<sequence>MVDNTSLTGAALLIDALQANGLNNMYGVVGIPVTDFARLAELKGMKFYGFRREDSAVDAAAAAGFITGKPGVALTVSAPGFLNGLTALAQATKNCFPLIMISGSSDRHIIDLDRGDYEGLDQYNVAKPFCKAAYRVDRAEDMGLAVARAVRTAVSGRPGGVYLDLPAATVSDTVAQKSDANIYKVVDPAPKQLPSDEAINRAVELLNNAKHPVLLLGKGAAYAQAEDEIRELVAKTNIPFLPMSMAKGVVPDDSPASAASARSFTLGQADVVLLVGARLNWMLSNGGSPLFSPDAKFIQVDIDATEFDSNRKIDAPLQGDIKSVMQKFNSAVIDAGVKAPQDWLDQIKTESEKNNTKFAKRISASEAKPTLGFYSAIEPINDLLQKHPDTYIVSEGANTLDIGRNLISMQKPRHRLDTGTWGVMGVGMGYAIATAVETGKPVIALEGDSAFGFDGMEMETICRYHLPVIVVVVNNGGIYNGDVNVVPDQPGPTVLDHDAHYGDIAKAFGGDSYRVNNYTEMKDALEKAYESGNPTIIDAQIPASMGKESGHIGNLNPKLDLSSLEEKENK</sequence>
<feature type="domain" description="Thiamine pyrophosphate enzyme central" evidence="9">
    <location>
        <begin position="199"/>
        <end position="327"/>
    </location>
</feature>
<comment type="caution">
    <text evidence="12">The sequence shown here is derived from an EMBL/GenBank/DDBJ whole genome shotgun (WGS) entry which is preliminary data.</text>
</comment>
<dbReference type="InterPro" id="IPR017660">
    <property type="entry name" value="Oxalyl-CoA_decarboxylase"/>
</dbReference>
<keyword evidence="6" id="KW-0456">Lyase</keyword>
<dbReference type="RefSeq" id="WP_013437212.1">
    <property type="nucleotide sequence ID" value="NZ_JQBQ01000009.1"/>
</dbReference>
<dbReference type="EMBL" id="JQBQ01000009">
    <property type="protein sequence ID" value="KRN92412.1"/>
    <property type="molecule type" value="Genomic_DNA"/>
</dbReference>
<dbReference type="GO" id="GO:0033611">
    <property type="term" value="P:oxalate catabolic process"/>
    <property type="evidence" value="ECO:0007669"/>
    <property type="project" value="InterPro"/>
</dbReference>
<dbReference type="InterPro" id="IPR012001">
    <property type="entry name" value="Thiamin_PyroP_enz_TPP-bd_dom"/>
</dbReference>
<dbReference type="Pfam" id="PF00205">
    <property type="entry name" value="TPP_enzyme_M"/>
    <property type="match status" value="1"/>
</dbReference>
<evidence type="ECO:0000256" key="6">
    <source>
        <dbReference type="ARBA" id="ARBA00023239"/>
    </source>
</evidence>
<name>A0A0R2KYZ0_LACAM</name>
<evidence type="ECO:0000256" key="8">
    <source>
        <dbReference type="SAM" id="MobiDB-lite"/>
    </source>
</evidence>
<dbReference type="GO" id="GO:0001561">
    <property type="term" value="P:fatty acid alpha-oxidation"/>
    <property type="evidence" value="ECO:0007669"/>
    <property type="project" value="TreeGrafter"/>
</dbReference>
<dbReference type="InterPro" id="IPR045025">
    <property type="entry name" value="HACL1-like"/>
</dbReference>
<comment type="similarity">
    <text evidence="2 7">Belongs to the TPP enzyme family.</text>
</comment>
<dbReference type="InterPro" id="IPR012000">
    <property type="entry name" value="Thiamin_PyroP_enz_cen_dom"/>
</dbReference>
<dbReference type="NCBIfam" id="TIGR03254">
    <property type="entry name" value="oxalate_oxc"/>
    <property type="match status" value="1"/>
</dbReference>
<dbReference type="FunFam" id="3.40.50.1220:FF:000006">
    <property type="entry name" value="2-hydroxyacyl-CoA lyase 1"/>
    <property type="match status" value="1"/>
</dbReference>
<dbReference type="InterPro" id="IPR029035">
    <property type="entry name" value="DHS-like_NAD/FAD-binding_dom"/>
</dbReference>
<dbReference type="PANTHER" id="PTHR43710">
    <property type="entry name" value="2-HYDROXYACYL-COA LYASE"/>
    <property type="match status" value="1"/>
</dbReference>
<reference evidence="12 13" key="1">
    <citation type="journal article" date="2015" name="Genome Announc.">
        <title>Expanding the biotechnology potential of lactobacilli through comparative genomics of 213 strains and associated genera.</title>
        <authorList>
            <person name="Sun Z."/>
            <person name="Harris H.M."/>
            <person name="McCann A."/>
            <person name="Guo C."/>
            <person name="Argimon S."/>
            <person name="Zhang W."/>
            <person name="Yang X."/>
            <person name="Jeffery I.B."/>
            <person name="Cooney J.C."/>
            <person name="Kagawa T.F."/>
            <person name="Liu W."/>
            <person name="Song Y."/>
            <person name="Salvetti E."/>
            <person name="Wrobel A."/>
            <person name="Rasinkangas P."/>
            <person name="Parkhill J."/>
            <person name="Rea M.C."/>
            <person name="O'Sullivan O."/>
            <person name="Ritari J."/>
            <person name="Douillard F.P."/>
            <person name="Paul Ross R."/>
            <person name="Yang R."/>
            <person name="Briner A.E."/>
            <person name="Felis G.E."/>
            <person name="de Vos W.M."/>
            <person name="Barrangou R."/>
            <person name="Klaenhammer T.R."/>
            <person name="Caufield P.W."/>
            <person name="Cui Y."/>
            <person name="Zhang H."/>
            <person name="O'Toole P.W."/>
        </authorList>
    </citation>
    <scope>NUCLEOTIDE SEQUENCE [LARGE SCALE GENOMIC DNA]</scope>
    <source>
        <strain evidence="12 13">DSM 16698</strain>
    </source>
</reference>
<evidence type="ECO:0000259" key="11">
    <source>
        <dbReference type="Pfam" id="PF02776"/>
    </source>
</evidence>
<evidence type="ECO:0000313" key="13">
    <source>
        <dbReference type="Proteomes" id="UP000051529"/>
    </source>
</evidence>
<dbReference type="Gene3D" id="3.40.50.970">
    <property type="match status" value="2"/>
</dbReference>
<protein>
    <submittedName>
        <fullName evidence="12">Oxalyl-CoA decarboxylase</fullName>
    </submittedName>
</protein>
<evidence type="ECO:0000256" key="3">
    <source>
        <dbReference type="ARBA" id="ARBA00022723"/>
    </source>
</evidence>
<dbReference type="Proteomes" id="UP000051529">
    <property type="component" value="Unassembled WGS sequence"/>
</dbReference>
<evidence type="ECO:0000259" key="9">
    <source>
        <dbReference type="Pfam" id="PF00205"/>
    </source>
</evidence>
<keyword evidence="4" id="KW-0460">Magnesium</keyword>
<dbReference type="CDD" id="cd07035">
    <property type="entry name" value="TPP_PYR_POX_like"/>
    <property type="match status" value="1"/>
</dbReference>
<dbReference type="InterPro" id="IPR029061">
    <property type="entry name" value="THDP-binding"/>
</dbReference>
<dbReference type="SUPFAM" id="SSF52518">
    <property type="entry name" value="Thiamin diphosphate-binding fold (THDP-binding)"/>
    <property type="match status" value="2"/>
</dbReference>
<evidence type="ECO:0000256" key="4">
    <source>
        <dbReference type="ARBA" id="ARBA00022842"/>
    </source>
</evidence>
<dbReference type="NCBIfam" id="NF006721">
    <property type="entry name" value="PRK09259.1"/>
    <property type="match status" value="1"/>
</dbReference>
<dbReference type="GO" id="GO:0008949">
    <property type="term" value="F:oxalyl-CoA decarboxylase activity"/>
    <property type="evidence" value="ECO:0007669"/>
    <property type="project" value="InterPro"/>
</dbReference>
<keyword evidence="5 7" id="KW-0786">Thiamine pyrophosphate</keyword>
<dbReference type="Pfam" id="PF02775">
    <property type="entry name" value="TPP_enzyme_C"/>
    <property type="match status" value="1"/>
</dbReference>
<organism evidence="12 13">
    <name type="scientific">Lactobacillus amylovorus subsp. animalium DSM 16698</name>
    <dbReference type="NCBI Taxonomy" id="695563"/>
    <lineage>
        <taxon>Bacteria</taxon>
        <taxon>Bacillati</taxon>
        <taxon>Bacillota</taxon>
        <taxon>Bacilli</taxon>
        <taxon>Lactobacillales</taxon>
        <taxon>Lactobacillaceae</taxon>
        <taxon>Lactobacillus</taxon>
        <taxon>Lactobacillus amylovorus subsp. animalium</taxon>
    </lineage>
</organism>